<protein>
    <submittedName>
        <fullName evidence="2">HNH endonuclease</fullName>
    </submittedName>
</protein>
<keyword evidence="2" id="KW-0540">Nuclease</keyword>
<sequence length="224" mass="24894">MCDLAMDNDWSVLDKKDHRVVALSRLLNSSPLHPLDIRDEKYRNPAGVAFKMSNIITQHPNYAGKQTNGNKLDAIVLNEFLSAPEKMRAVASAIKAEIWSGGAAAPAEGDPDAYGEVAEGRLLLARHLKRERNQSLRNRKIQSVKNAGLPIACEVCSFNFHKVYGHRGHGYIEIHHILPLHASGPTTTRLTDLALLCANCHRMIHRGNPWLTPRELSTLINSKT</sequence>
<dbReference type="RefSeq" id="WP_376976753.1">
    <property type="nucleotide sequence ID" value="NZ_JBHSDQ010000002.1"/>
</dbReference>
<organism evidence="2 3">
    <name type="scientific">Arthrobacter sedimenti</name>
    <dbReference type="NCBI Taxonomy" id="2694931"/>
    <lineage>
        <taxon>Bacteria</taxon>
        <taxon>Bacillati</taxon>
        <taxon>Actinomycetota</taxon>
        <taxon>Actinomycetes</taxon>
        <taxon>Micrococcales</taxon>
        <taxon>Micrococcaceae</taxon>
        <taxon>Arthrobacter</taxon>
    </lineage>
</organism>
<dbReference type="InterPro" id="IPR003615">
    <property type="entry name" value="HNH_nuc"/>
</dbReference>
<dbReference type="GO" id="GO:0004519">
    <property type="term" value="F:endonuclease activity"/>
    <property type="evidence" value="ECO:0007669"/>
    <property type="project" value="UniProtKB-KW"/>
</dbReference>
<reference evidence="3" key="1">
    <citation type="journal article" date="2019" name="Int. J. Syst. Evol. Microbiol.">
        <title>The Global Catalogue of Microorganisms (GCM) 10K type strain sequencing project: providing services to taxonomists for standard genome sequencing and annotation.</title>
        <authorList>
            <consortium name="The Broad Institute Genomics Platform"/>
            <consortium name="The Broad Institute Genome Sequencing Center for Infectious Disease"/>
            <person name="Wu L."/>
            <person name="Ma J."/>
        </authorList>
    </citation>
    <scope>NUCLEOTIDE SEQUENCE [LARGE SCALE GENOMIC DNA]</scope>
    <source>
        <strain evidence="3">PJ61</strain>
    </source>
</reference>
<dbReference type="Pfam" id="PF01844">
    <property type="entry name" value="HNH"/>
    <property type="match status" value="1"/>
</dbReference>
<keyword evidence="3" id="KW-1185">Reference proteome</keyword>
<gene>
    <name evidence="2" type="ORF">ACFO0G_05765</name>
</gene>
<proteinExistence type="predicted"/>
<dbReference type="CDD" id="cd00085">
    <property type="entry name" value="HNHc"/>
    <property type="match status" value="1"/>
</dbReference>
<evidence type="ECO:0000313" key="2">
    <source>
        <dbReference type="EMBL" id="MFC4395592.1"/>
    </source>
</evidence>
<dbReference type="Gene3D" id="1.10.30.50">
    <property type="match status" value="1"/>
</dbReference>
<evidence type="ECO:0000259" key="1">
    <source>
        <dbReference type="Pfam" id="PF01844"/>
    </source>
</evidence>
<name>A0ABV8WH77_9MICC</name>
<comment type="caution">
    <text evidence="2">The sequence shown here is derived from an EMBL/GenBank/DDBJ whole genome shotgun (WGS) entry which is preliminary data.</text>
</comment>
<evidence type="ECO:0000313" key="3">
    <source>
        <dbReference type="Proteomes" id="UP001595778"/>
    </source>
</evidence>
<dbReference type="InterPro" id="IPR002711">
    <property type="entry name" value="HNH"/>
</dbReference>
<dbReference type="Proteomes" id="UP001595778">
    <property type="component" value="Unassembled WGS sequence"/>
</dbReference>
<keyword evidence="2" id="KW-0255">Endonuclease</keyword>
<accession>A0ABV8WH77</accession>
<dbReference type="EMBL" id="JBHSDQ010000002">
    <property type="protein sequence ID" value="MFC4395592.1"/>
    <property type="molecule type" value="Genomic_DNA"/>
</dbReference>
<feature type="domain" description="HNH" evidence="1">
    <location>
        <begin position="153"/>
        <end position="206"/>
    </location>
</feature>
<keyword evidence="2" id="KW-0378">Hydrolase</keyword>